<dbReference type="FunCoup" id="A0A0L0HIU1">
    <property type="interactions" value="21"/>
</dbReference>
<comment type="function">
    <text evidence="7">Component of the Mediator complex, a coactivator involved in the regulated transcription of nearly all RNA polymerase II-dependent genes. Mediator functions as a bridge to convey information from gene-specific regulatory proteins to the basal RNA polymerase II transcription machinery.</text>
</comment>
<evidence type="ECO:0000256" key="2">
    <source>
        <dbReference type="ARBA" id="ARBA00009994"/>
    </source>
</evidence>
<evidence type="ECO:0000256" key="3">
    <source>
        <dbReference type="ARBA" id="ARBA00020631"/>
    </source>
</evidence>
<dbReference type="PANTHER" id="PTHR21428">
    <property type="entry name" value="MEDIATOR OF RNA POLYMERASE II TRANSCRIPTION SUBUNIT 7"/>
    <property type="match status" value="1"/>
</dbReference>
<dbReference type="InterPro" id="IPR009244">
    <property type="entry name" value="Mediatior_Med7"/>
</dbReference>
<dbReference type="STRING" id="645134.A0A0L0HIU1"/>
<dbReference type="Gene3D" id="6.10.140.1520">
    <property type="match status" value="1"/>
</dbReference>
<dbReference type="GO" id="GO:0070847">
    <property type="term" value="C:core mediator complex"/>
    <property type="evidence" value="ECO:0007669"/>
    <property type="project" value="TreeGrafter"/>
</dbReference>
<dbReference type="eggNOG" id="KOG0570">
    <property type="taxonomic scope" value="Eukaryota"/>
</dbReference>
<dbReference type="EMBL" id="KQ257455">
    <property type="protein sequence ID" value="KND00745.1"/>
    <property type="molecule type" value="Genomic_DNA"/>
</dbReference>
<dbReference type="Gene3D" id="6.10.140.200">
    <property type="match status" value="1"/>
</dbReference>
<dbReference type="Pfam" id="PF05983">
    <property type="entry name" value="Med7"/>
    <property type="match status" value="1"/>
</dbReference>
<keyword evidence="6 7" id="KW-0539">Nucleus</keyword>
<organism evidence="9 10">
    <name type="scientific">Spizellomyces punctatus (strain DAOM BR117)</name>
    <dbReference type="NCBI Taxonomy" id="645134"/>
    <lineage>
        <taxon>Eukaryota</taxon>
        <taxon>Fungi</taxon>
        <taxon>Fungi incertae sedis</taxon>
        <taxon>Chytridiomycota</taxon>
        <taxon>Chytridiomycota incertae sedis</taxon>
        <taxon>Chytridiomycetes</taxon>
        <taxon>Spizellomycetales</taxon>
        <taxon>Spizellomycetaceae</taxon>
        <taxon>Spizellomyces</taxon>
    </lineage>
</organism>
<keyword evidence="7" id="KW-0010">Activator</keyword>
<dbReference type="VEuPathDB" id="FungiDB:SPPG_03860"/>
<feature type="region of interest" description="Disordered" evidence="8">
    <location>
        <begin position="37"/>
        <end position="76"/>
    </location>
</feature>
<evidence type="ECO:0000256" key="7">
    <source>
        <dbReference type="RuleBase" id="RU364060"/>
    </source>
</evidence>
<dbReference type="GO" id="GO:0016592">
    <property type="term" value="C:mediator complex"/>
    <property type="evidence" value="ECO:0007669"/>
    <property type="project" value="InterPro"/>
</dbReference>
<evidence type="ECO:0000313" key="9">
    <source>
        <dbReference type="EMBL" id="KND00744.1"/>
    </source>
</evidence>
<reference evidence="9 10" key="1">
    <citation type="submission" date="2009-08" db="EMBL/GenBank/DDBJ databases">
        <title>The Genome Sequence of Spizellomyces punctatus strain DAOM BR117.</title>
        <authorList>
            <consortium name="The Broad Institute Genome Sequencing Platform"/>
            <person name="Russ C."/>
            <person name="Cuomo C."/>
            <person name="Shea T."/>
            <person name="Young S.K."/>
            <person name="Zeng Q."/>
            <person name="Koehrsen M."/>
            <person name="Haas B."/>
            <person name="Borodovsky M."/>
            <person name="Guigo R."/>
            <person name="Alvarado L."/>
            <person name="Berlin A."/>
            <person name="Bochicchio J."/>
            <person name="Borenstein D."/>
            <person name="Chapman S."/>
            <person name="Chen Z."/>
            <person name="Engels R."/>
            <person name="Freedman E."/>
            <person name="Gellesch M."/>
            <person name="Goldberg J."/>
            <person name="Griggs A."/>
            <person name="Gujja S."/>
            <person name="Heiman D."/>
            <person name="Hepburn T."/>
            <person name="Howarth C."/>
            <person name="Jen D."/>
            <person name="Larson L."/>
            <person name="Lewis B."/>
            <person name="Mehta T."/>
            <person name="Park D."/>
            <person name="Pearson M."/>
            <person name="Roberts A."/>
            <person name="Saif S."/>
            <person name="Shenoy N."/>
            <person name="Sisk P."/>
            <person name="Stolte C."/>
            <person name="Sykes S."/>
            <person name="Thomson T."/>
            <person name="Walk T."/>
            <person name="White J."/>
            <person name="Yandava C."/>
            <person name="Burger G."/>
            <person name="Gray M.W."/>
            <person name="Holland P.W.H."/>
            <person name="King N."/>
            <person name="Lang F.B.F."/>
            <person name="Roger A.J."/>
            <person name="Ruiz-Trillo I."/>
            <person name="Lander E."/>
            <person name="Nusbaum C."/>
        </authorList>
    </citation>
    <scope>NUCLEOTIDE SEQUENCE [LARGE SCALE GENOMIC DNA]</scope>
    <source>
        <strain evidence="9 10">DAOM BR117</strain>
    </source>
</reference>
<dbReference type="Proteomes" id="UP000053201">
    <property type="component" value="Unassembled WGS sequence"/>
</dbReference>
<keyword evidence="5 7" id="KW-0804">Transcription</keyword>
<dbReference type="GeneID" id="27687345"/>
<keyword evidence="10" id="KW-1185">Reference proteome</keyword>
<dbReference type="InterPro" id="IPR037212">
    <property type="entry name" value="Med7/Med21-like"/>
</dbReference>
<dbReference type="RefSeq" id="XP_016608783.1">
    <property type="nucleotide sequence ID" value="XM_016752107.1"/>
</dbReference>
<protein>
    <recommendedName>
        <fullName evidence="3 7">Mediator of RNA polymerase II transcription subunit 7</fullName>
    </recommendedName>
</protein>
<dbReference type="RefSeq" id="XP_016608784.1">
    <property type="nucleotide sequence ID" value="XM_016752108.1"/>
</dbReference>
<evidence type="ECO:0000256" key="8">
    <source>
        <dbReference type="SAM" id="MobiDB-lite"/>
    </source>
</evidence>
<comment type="subcellular location">
    <subcellularLocation>
        <location evidence="1 7">Nucleus</location>
    </subcellularLocation>
</comment>
<keyword evidence="4 7" id="KW-0805">Transcription regulation</keyword>
<dbReference type="GO" id="GO:0003712">
    <property type="term" value="F:transcription coregulator activity"/>
    <property type="evidence" value="ECO:0007669"/>
    <property type="project" value="InterPro"/>
</dbReference>
<dbReference type="SUPFAM" id="SSF140718">
    <property type="entry name" value="Mediator hinge subcomplex-like"/>
    <property type="match status" value="1"/>
</dbReference>
<comment type="similarity">
    <text evidence="2 7">Belongs to the Mediator complex subunit 7 family.</text>
</comment>
<evidence type="ECO:0000256" key="4">
    <source>
        <dbReference type="ARBA" id="ARBA00023015"/>
    </source>
</evidence>
<name>A0A0L0HIU1_SPIPD</name>
<evidence type="ECO:0000256" key="1">
    <source>
        <dbReference type="ARBA" id="ARBA00004123"/>
    </source>
</evidence>
<feature type="compositionally biased region" description="Polar residues" evidence="8">
    <location>
        <begin position="49"/>
        <end position="64"/>
    </location>
</feature>
<proteinExistence type="inferred from homology"/>
<comment type="subunit">
    <text evidence="7">Component of the Mediator complex.</text>
</comment>
<dbReference type="AlphaFoldDB" id="A0A0L0HIU1"/>
<dbReference type="GO" id="GO:0006357">
    <property type="term" value="P:regulation of transcription by RNA polymerase II"/>
    <property type="evidence" value="ECO:0007669"/>
    <property type="project" value="InterPro"/>
</dbReference>
<sequence length="277" mass="31277">MANTTTDGPGGITVTAYPLPPSYFKLYTDANVSRFPEYQAHKGDKEPPQSLSASPGVENLNQEDPPSLPNVESPFLHPPIPLEGPYQAFGATYSTDDALKPLSEDGVKQLYPDGPIDWKSVMKNLVRTLVLNLTELAQVMAVRGPLQSGYKLEQIDQIMANIHHLINQYRSHQVRDTVRLMLEKQINRRREMAQQIRRCCNEMREELQQAKKEVLNPNLGDAMTVDGEEDNHMGTDQINVSDNDNLFEALRLLQPRDPLQRYNETQQRLAALADSIE</sequence>
<evidence type="ECO:0000313" key="10">
    <source>
        <dbReference type="Proteomes" id="UP000053201"/>
    </source>
</evidence>
<dbReference type="PANTHER" id="PTHR21428:SF11">
    <property type="entry name" value="MEDIATOR OF RNA POLYMERASE II TRANSCRIPTION SUBUNIT 7"/>
    <property type="match status" value="1"/>
</dbReference>
<gene>
    <name evidence="9" type="ORF">SPPG_03860</name>
</gene>
<evidence type="ECO:0000256" key="5">
    <source>
        <dbReference type="ARBA" id="ARBA00023163"/>
    </source>
</evidence>
<evidence type="ECO:0000256" key="6">
    <source>
        <dbReference type="ARBA" id="ARBA00023242"/>
    </source>
</evidence>
<dbReference type="OMA" id="IHDSYSM"/>
<dbReference type="EMBL" id="KQ257455">
    <property type="protein sequence ID" value="KND00744.1"/>
    <property type="molecule type" value="Genomic_DNA"/>
</dbReference>
<dbReference type="OrthoDB" id="10253553at2759"/>
<dbReference type="InterPro" id="IPR044888">
    <property type="entry name" value="Mediatior_Med7_sf"/>
</dbReference>
<accession>A0A0L0HIU1</accession>